<feature type="domain" description="PHP" evidence="9">
    <location>
        <begin position="7"/>
        <end position="208"/>
    </location>
</feature>
<dbReference type="PANTHER" id="PTHR21039">
    <property type="entry name" value="HISTIDINOL PHOSPHATASE-RELATED"/>
    <property type="match status" value="1"/>
</dbReference>
<evidence type="ECO:0000256" key="4">
    <source>
        <dbReference type="ARBA" id="ARBA00022605"/>
    </source>
</evidence>
<evidence type="ECO:0000313" key="13">
    <source>
        <dbReference type="Proteomes" id="UP000284431"/>
    </source>
</evidence>
<dbReference type="GO" id="GO:0000105">
    <property type="term" value="P:L-histidine biosynthetic process"/>
    <property type="evidence" value="ECO:0007669"/>
    <property type="project" value="UniProtKB-UniRule"/>
</dbReference>
<dbReference type="RefSeq" id="WP_122134214.1">
    <property type="nucleotide sequence ID" value="NZ_CACRTB010000036.1"/>
</dbReference>
<dbReference type="EC" id="3.1.3.15" evidence="3 8"/>
<keyword evidence="5 8" id="KW-0378">Hydrolase</keyword>
<comment type="similarity">
    <text evidence="2 8">Belongs to the PHP hydrolase family. HisK subfamily.</text>
</comment>
<accession>A0A413J794</accession>
<evidence type="ECO:0000256" key="5">
    <source>
        <dbReference type="ARBA" id="ARBA00022801"/>
    </source>
</evidence>
<dbReference type="EMBL" id="QSCS01000008">
    <property type="protein sequence ID" value="RGY27197.1"/>
    <property type="molecule type" value="Genomic_DNA"/>
</dbReference>
<evidence type="ECO:0000313" key="11">
    <source>
        <dbReference type="EMBL" id="KAA5497998.1"/>
    </source>
</evidence>
<dbReference type="NCBIfam" id="TIGR01856">
    <property type="entry name" value="hisJ_fam"/>
    <property type="match status" value="1"/>
</dbReference>
<name>A0A413J794_9BACE</name>
<comment type="pathway">
    <text evidence="1 8">Amino-acid biosynthesis; L-histidine biosynthesis; L-histidine from 5-phospho-alpha-D-ribose 1-diphosphate: step 8/9.</text>
</comment>
<dbReference type="EMBL" id="VVYP01000012">
    <property type="protein sequence ID" value="KAA5463224.1"/>
    <property type="molecule type" value="Genomic_DNA"/>
</dbReference>
<evidence type="ECO:0000256" key="8">
    <source>
        <dbReference type="RuleBase" id="RU366003"/>
    </source>
</evidence>
<reference evidence="12 13" key="1">
    <citation type="submission" date="2018-08" db="EMBL/GenBank/DDBJ databases">
        <title>A genome reference for cultivated species of the human gut microbiota.</title>
        <authorList>
            <person name="Zou Y."/>
            <person name="Xue W."/>
            <person name="Luo G."/>
        </authorList>
    </citation>
    <scope>NUCLEOTIDE SEQUENCE [LARGE SCALE GENOMIC DNA]</scope>
    <source>
        <strain evidence="12 13">OF02-6LB</strain>
    </source>
</reference>
<reference evidence="14 15" key="2">
    <citation type="journal article" date="2019" name="Nat. Med.">
        <title>A library of human gut bacterial isolates paired with longitudinal multiomics data enables mechanistic microbiome research.</title>
        <authorList>
            <person name="Poyet M."/>
            <person name="Groussin M."/>
            <person name="Gibbons S.M."/>
            <person name="Avila-Pacheco J."/>
            <person name="Jiang X."/>
            <person name="Kearney S.M."/>
            <person name="Perrotta A.R."/>
            <person name="Berdy B."/>
            <person name="Zhao S."/>
            <person name="Lieberman T.D."/>
            <person name="Swanson P.K."/>
            <person name="Smith M."/>
            <person name="Roesemann S."/>
            <person name="Alexander J.E."/>
            <person name="Rich S.A."/>
            <person name="Livny J."/>
            <person name="Vlamakis H."/>
            <person name="Clish C."/>
            <person name="Bullock K."/>
            <person name="Deik A."/>
            <person name="Scott J."/>
            <person name="Pierce K.A."/>
            <person name="Xavier R.J."/>
            <person name="Alm E.J."/>
        </authorList>
    </citation>
    <scope>NUCLEOTIDE SEQUENCE [LARGE SCALE GENOMIC DNA]</scope>
    <source>
        <strain evidence="11 14">BIOML-A19</strain>
        <strain evidence="10 15">BIOML-A31</strain>
    </source>
</reference>
<comment type="catalytic activity">
    <reaction evidence="7 8">
        <text>L-histidinol phosphate + H2O = L-histidinol + phosphate</text>
        <dbReference type="Rhea" id="RHEA:14465"/>
        <dbReference type="ChEBI" id="CHEBI:15377"/>
        <dbReference type="ChEBI" id="CHEBI:43474"/>
        <dbReference type="ChEBI" id="CHEBI:57699"/>
        <dbReference type="ChEBI" id="CHEBI:57980"/>
        <dbReference type="EC" id="3.1.3.15"/>
    </reaction>
</comment>
<dbReference type="CDD" id="cd12110">
    <property type="entry name" value="PHP_HisPPase_Hisj_like"/>
    <property type="match status" value="1"/>
</dbReference>
<comment type="caution">
    <text evidence="12">The sequence shown here is derived from an EMBL/GenBank/DDBJ whole genome shotgun (WGS) entry which is preliminary data.</text>
</comment>
<organism evidence="12 13">
    <name type="scientific">Bacteroides caccae</name>
    <dbReference type="NCBI Taxonomy" id="47678"/>
    <lineage>
        <taxon>Bacteria</taxon>
        <taxon>Pseudomonadati</taxon>
        <taxon>Bacteroidota</taxon>
        <taxon>Bacteroidia</taxon>
        <taxon>Bacteroidales</taxon>
        <taxon>Bacteroidaceae</taxon>
        <taxon>Bacteroides</taxon>
    </lineage>
</organism>
<gene>
    <name evidence="12" type="ORF">DXA49_06850</name>
    <name evidence="11" type="ORF">F2Y31_12620</name>
    <name evidence="10" type="ORF">F2Y36_10965</name>
</gene>
<dbReference type="Pfam" id="PF02811">
    <property type="entry name" value="PHP"/>
    <property type="match status" value="1"/>
</dbReference>
<evidence type="ECO:0000313" key="12">
    <source>
        <dbReference type="EMBL" id="RGY27197.1"/>
    </source>
</evidence>
<dbReference type="AlphaFoldDB" id="A0A413J794"/>
<dbReference type="Proteomes" id="UP000284431">
    <property type="component" value="Unassembled WGS sequence"/>
</dbReference>
<dbReference type="Proteomes" id="UP000475905">
    <property type="component" value="Unassembled WGS sequence"/>
</dbReference>
<dbReference type="SUPFAM" id="SSF89550">
    <property type="entry name" value="PHP domain-like"/>
    <property type="match status" value="1"/>
</dbReference>
<evidence type="ECO:0000313" key="14">
    <source>
        <dbReference type="Proteomes" id="UP000368418"/>
    </source>
</evidence>
<dbReference type="GO" id="GO:0005737">
    <property type="term" value="C:cytoplasm"/>
    <property type="evidence" value="ECO:0007669"/>
    <property type="project" value="TreeGrafter"/>
</dbReference>
<dbReference type="InterPro" id="IPR004013">
    <property type="entry name" value="PHP_dom"/>
</dbReference>
<sequence length="282" mass="32808">MTNLTNYHSHCLYCDGRANMEDFIRFAISEGFTSYGISSHAPLPFSTAWTMEWDRMDDYLSEFSRLKEKYADKIELAIGLEIDYLDEDSNPSLPRFQDLPLDYRIGSVHMLYSPEREIVDIDTPADTFRQLIDKHFDGDLDYVVHLYYKNLLRMVELGGFDIVGHADKMHYNASCYRSGLLDEPWYDTLVRGYFTAIAEHGYIVEINTKAYHELGTFYPNERYFTFLKELGVRVQVNSDAHYPERINNARAEALAALKKAGFTSVVEWHDRKWEDTGISVPR</sequence>
<evidence type="ECO:0000256" key="2">
    <source>
        <dbReference type="ARBA" id="ARBA00009152"/>
    </source>
</evidence>
<evidence type="ECO:0000256" key="6">
    <source>
        <dbReference type="ARBA" id="ARBA00023102"/>
    </source>
</evidence>
<dbReference type="EMBL" id="VVYD01000010">
    <property type="protein sequence ID" value="KAA5497998.1"/>
    <property type="molecule type" value="Genomic_DNA"/>
</dbReference>
<evidence type="ECO:0000256" key="1">
    <source>
        <dbReference type="ARBA" id="ARBA00004970"/>
    </source>
</evidence>
<dbReference type="Gene3D" id="3.20.20.140">
    <property type="entry name" value="Metal-dependent hydrolases"/>
    <property type="match status" value="1"/>
</dbReference>
<evidence type="ECO:0000313" key="15">
    <source>
        <dbReference type="Proteomes" id="UP000475905"/>
    </source>
</evidence>
<dbReference type="InterPro" id="IPR010140">
    <property type="entry name" value="Histidinol_P_phosphatase_HisJ"/>
</dbReference>
<evidence type="ECO:0000313" key="10">
    <source>
        <dbReference type="EMBL" id="KAA5463224.1"/>
    </source>
</evidence>
<dbReference type="InterPro" id="IPR016195">
    <property type="entry name" value="Pol/histidinol_Pase-like"/>
</dbReference>
<evidence type="ECO:0000256" key="7">
    <source>
        <dbReference type="ARBA" id="ARBA00049158"/>
    </source>
</evidence>
<dbReference type="PANTHER" id="PTHR21039:SF0">
    <property type="entry name" value="HISTIDINOL-PHOSPHATASE"/>
    <property type="match status" value="1"/>
</dbReference>
<evidence type="ECO:0000259" key="9">
    <source>
        <dbReference type="Pfam" id="PF02811"/>
    </source>
</evidence>
<keyword evidence="6 8" id="KW-0368">Histidine biosynthesis</keyword>
<dbReference type="UniPathway" id="UPA00031">
    <property type="reaction ID" value="UER00013"/>
</dbReference>
<protein>
    <recommendedName>
        <fullName evidence="3 8">Histidinol-phosphatase</fullName>
        <shortName evidence="8">HolPase</shortName>
        <ecNumber evidence="3 8">3.1.3.15</ecNumber>
    </recommendedName>
</protein>
<dbReference type="Proteomes" id="UP000368418">
    <property type="component" value="Unassembled WGS sequence"/>
</dbReference>
<dbReference type="GO" id="GO:0004401">
    <property type="term" value="F:histidinol-phosphatase activity"/>
    <property type="evidence" value="ECO:0007669"/>
    <property type="project" value="UniProtKB-UniRule"/>
</dbReference>
<evidence type="ECO:0000256" key="3">
    <source>
        <dbReference type="ARBA" id="ARBA00013085"/>
    </source>
</evidence>
<proteinExistence type="inferred from homology"/>
<keyword evidence="4 8" id="KW-0028">Amino-acid biosynthesis</keyword>